<dbReference type="PhylomeDB" id="Q2RXN4"/>
<dbReference type="GO" id="GO:0005506">
    <property type="term" value="F:iron ion binding"/>
    <property type="evidence" value="ECO:0007669"/>
    <property type="project" value="TreeGrafter"/>
</dbReference>
<keyword evidence="2" id="KW-0479">Metal-binding</keyword>
<gene>
    <name evidence="5" type="ordered locus">Rru_A0306</name>
</gene>
<reference evidence="5 6" key="1">
    <citation type="journal article" date="2011" name="Stand. Genomic Sci.">
        <title>Complete genome sequence of Rhodospirillum rubrum type strain (S1).</title>
        <authorList>
            <person name="Munk A.C."/>
            <person name="Copeland A."/>
            <person name="Lucas S."/>
            <person name="Lapidus A."/>
            <person name="Del Rio T.G."/>
            <person name="Barry K."/>
            <person name="Detter J.C."/>
            <person name="Hammon N."/>
            <person name="Israni S."/>
            <person name="Pitluck S."/>
            <person name="Brettin T."/>
            <person name="Bruce D."/>
            <person name="Han C."/>
            <person name="Tapia R."/>
            <person name="Gilna P."/>
            <person name="Schmutz J."/>
            <person name="Larimer F."/>
            <person name="Land M."/>
            <person name="Kyrpides N.C."/>
            <person name="Mavromatis K."/>
            <person name="Richardson P."/>
            <person name="Rohde M."/>
            <person name="Goker M."/>
            <person name="Klenk H.P."/>
            <person name="Zhang Y."/>
            <person name="Roberts G.P."/>
            <person name="Reslewic S."/>
            <person name="Schwartz D.C."/>
        </authorList>
    </citation>
    <scope>NUCLEOTIDE SEQUENCE [LARGE SCALE GENOMIC DNA]</scope>
    <source>
        <strain evidence="6">ATCC 11170 / ATH 1.1.1 / DSM 467 / LMG 4362 / NCIMB 8255 / S1</strain>
    </source>
</reference>
<dbReference type="InterPro" id="IPR002780">
    <property type="entry name" value="Hyd_form_HypD"/>
</dbReference>
<dbReference type="Gene3D" id="3.40.50.11740">
    <property type="entry name" value="HypD, alpha/beta domain 2"/>
    <property type="match status" value="2"/>
</dbReference>
<evidence type="ECO:0000313" key="6">
    <source>
        <dbReference type="Proteomes" id="UP000001929"/>
    </source>
</evidence>
<keyword evidence="6" id="KW-1185">Reference proteome</keyword>
<evidence type="ECO:0000256" key="4">
    <source>
        <dbReference type="PIRNR" id="PIRNR005622"/>
    </source>
</evidence>
<proteinExistence type="inferred from homology"/>
<dbReference type="HOGENOM" id="CLU_048562_0_0_5"/>
<keyword evidence="3" id="KW-0408">Iron</keyword>
<dbReference type="InterPro" id="IPR042243">
    <property type="entry name" value="HypD_1"/>
</dbReference>
<dbReference type="KEGG" id="rru:Rru_A0306"/>
<dbReference type="Gene3D" id="6.10.20.100">
    <property type="match status" value="1"/>
</dbReference>
<comment type="similarity">
    <text evidence="1 4">Belongs to the HypD family.</text>
</comment>
<dbReference type="STRING" id="269796.Rru_A0306"/>
<dbReference type="GO" id="GO:0070025">
    <property type="term" value="F:carbon monoxide binding"/>
    <property type="evidence" value="ECO:0007669"/>
    <property type="project" value="TreeGrafter"/>
</dbReference>
<dbReference type="PATRIC" id="fig|269796.9.peg.362"/>
<evidence type="ECO:0000256" key="1">
    <source>
        <dbReference type="ARBA" id="ARBA00007888"/>
    </source>
</evidence>
<dbReference type="GO" id="GO:0051539">
    <property type="term" value="F:4 iron, 4 sulfur cluster binding"/>
    <property type="evidence" value="ECO:0007669"/>
    <property type="project" value="TreeGrafter"/>
</dbReference>
<dbReference type="eggNOG" id="COG0409">
    <property type="taxonomic scope" value="Bacteria"/>
</dbReference>
<dbReference type="NCBIfam" id="TIGR00075">
    <property type="entry name" value="hypD"/>
    <property type="match status" value="1"/>
</dbReference>
<evidence type="ECO:0000256" key="2">
    <source>
        <dbReference type="ARBA" id="ARBA00022723"/>
    </source>
</evidence>
<dbReference type="InterPro" id="IPR042244">
    <property type="entry name" value="HypD_2_sf"/>
</dbReference>
<dbReference type="Pfam" id="PF01924">
    <property type="entry name" value="HypD"/>
    <property type="match status" value="1"/>
</dbReference>
<dbReference type="PIRSF" id="PIRSF005622">
    <property type="entry name" value="Hydrgn_mat_hypD"/>
    <property type="match status" value="1"/>
</dbReference>
<name>Q2RXN4_RHORT</name>
<accession>Q2RXN4</accession>
<protein>
    <recommendedName>
        <fullName evidence="4">Hydrogenase maturation factor</fullName>
    </recommendedName>
</protein>
<dbReference type="EnsemblBacteria" id="ABC21111">
    <property type="protein sequence ID" value="ABC21111"/>
    <property type="gene ID" value="Rru_A0306"/>
</dbReference>
<dbReference type="RefSeq" id="WP_011388059.1">
    <property type="nucleotide sequence ID" value="NC_007643.1"/>
</dbReference>
<sequence length="386" mass="40525">MTTPEDGAAFQDPERVRALATAIAQAVRPGKRYRFMEFCGGHTHAIGRYGLAGLLPEAVTLIHGPGCPVCVLPAGRIDAALALAARPEVILCSYGDLFRVPGSARRSMISARAEGADIRMVTSPLQAVTIARDNPQRAVVFFAIGFETTAPASAAAIKASLAAGLTNFHELVCHVLTPPAMAAILAEEATAATDVRPRLDGLIGPGHVALITGMAPFDRFAQSNGRPIAVAGFEPTDLLQAVLALVTLTNEGAARAVNRYTRAVTEAGNTTAQALLNEVFEVKASAEWRGLGMVADSALALRPAYARFDAEKRFPCDLPPPQVNRACRCPDILRGLIAPEDCALFGRSCTPSDPVGACMVSSEGACAAAYAYGGRRAATPLRRPQP</sequence>
<evidence type="ECO:0000313" key="5">
    <source>
        <dbReference type="EMBL" id="ABC21111.1"/>
    </source>
</evidence>
<dbReference type="GO" id="GO:0051604">
    <property type="term" value="P:protein maturation"/>
    <property type="evidence" value="ECO:0007669"/>
    <property type="project" value="TreeGrafter"/>
</dbReference>
<dbReference type="PANTHER" id="PTHR30149">
    <property type="entry name" value="HYDROGENASE PROTEIN ASSEMBLY PROTEIN HYPD"/>
    <property type="match status" value="1"/>
</dbReference>
<dbReference type="PANTHER" id="PTHR30149:SF0">
    <property type="entry name" value="HYDROGENASE MATURATION FACTOR HYPD"/>
    <property type="match status" value="1"/>
</dbReference>
<dbReference type="Proteomes" id="UP000001929">
    <property type="component" value="Chromosome"/>
</dbReference>
<organism evidence="5 6">
    <name type="scientific">Rhodospirillum rubrum (strain ATCC 11170 / ATH 1.1.1 / DSM 467 / LMG 4362 / NCIMB 8255 / S1)</name>
    <dbReference type="NCBI Taxonomy" id="269796"/>
    <lineage>
        <taxon>Bacteria</taxon>
        <taxon>Pseudomonadati</taxon>
        <taxon>Pseudomonadota</taxon>
        <taxon>Alphaproteobacteria</taxon>
        <taxon>Rhodospirillales</taxon>
        <taxon>Rhodospirillaceae</taxon>
        <taxon>Rhodospirillum</taxon>
    </lineage>
</organism>
<dbReference type="EMBL" id="CP000230">
    <property type="protein sequence ID" value="ABC21111.1"/>
    <property type="molecule type" value="Genomic_DNA"/>
</dbReference>
<evidence type="ECO:0000256" key="3">
    <source>
        <dbReference type="ARBA" id="ARBA00023004"/>
    </source>
</evidence>
<dbReference type="AlphaFoldDB" id="Q2RXN4"/>